<keyword evidence="2" id="KW-0677">Repeat</keyword>
<dbReference type="NCBIfam" id="NF000355">
    <property type="entry name" value="ribo_prot_ABC_F"/>
    <property type="match status" value="1"/>
</dbReference>
<evidence type="ECO:0000256" key="5">
    <source>
        <dbReference type="ARBA" id="ARBA00061551"/>
    </source>
</evidence>
<dbReference type="Gene3D" id="3.40.50.300">
    <property type="entry name" value="P-loop containing nucleotide triphosphate hydrolases"/>
    <property type="match status" value="2"/>
</dbReference>
<dbReference type="OrthoDB" id="9762051at2"/>
<evidence type="ECO:0000256" key="1">
    <source>
        <dbReference type="ARBA" id="ARBA00006526"/>
    </source>
</evidence>
<keyword evidence="4 8" id="KW-0067">ATP-binding</keyword>
<dbReference type="KEGG" id="ege:EM595_1226"/>
<evidence type="ECO:0000256" key="4">
    <source>
        <dbReference type="ARBA" id="ARBA00022840"/>
    </source>
</evidence>
<name>A0A0U5GJY5_9GAMM</name>
<dbReference type="InterPro" id="IPR050611">
    <property type="entry name" value="ABCF"/>
</dbReference>
<dbReference type="InterPro" id="IPR032781">
    <property type="entry name" value="ABC_tran_Xtn"/>
</dbReference>
<protein>
    <recommendedName>
        <fullName evidence="6">Probable ATP-binding protein YbiT</fullName>
    </recommendedName>
</protein>
<dbReference type="PANTHER" id="PTHR19211:SF96">
    <property type="entry name" value="ATP-BINDING PROTEIN YBIT-RELATED"/>
    <property type="match status" value="1"/>
</dbReference>
<evidence type="ECO:0000313" key="8">
    <source>
        <dbReference type="EMBL" id="CUU23460.1"/>
    </source>
</evidence>
<dbReference type="FunFam" id="3.40.50.300:FF:000070">
    <property type="entry name" value="Putative ABC transporter ATP-binding component"/>
    <property type="match status" value="1"/>
</dbReference>
<dbReference type="GO" id="GO:0016887">
    <property type="term" value="F:ATP hydrolysis activity"/>
    <property type="evidence" value="ECO:0007669"/>
    <property type="project" value="InterPro"/>
</dbReference>
<organism evidence="8 9">
    <name type="scientific">Duffyella gerundensis</name>
    <dbReference type="NCBI Taxonomy" id="1619313"/>
    <lineage>
        <taxon>Bacteria</taxon>
        <taxon>Pseudomonadati</taxon>
        <taxon>Pseudomonadota</taxon>
        <taxon>Gammaproteobacteria</taxon>
        <taxon>Enterobacterales</taxon>
        <taxon>Erwiniaceae</taxon>
        <taxon>Duffyella</taxon>
    </lineage>
</organism>
<keyword evidence="3" id="KW-0547">Nucleotide-binding</keyword>
<dbReference type="PROSITE" id="PS50893">
    <property type="entry name" value="ABC_TRANSPORTER_2"/>
    <property type="match status" value="2"/>
</dbReference>
<evidence type="ECO:0000313" key="9">
    <source>
        <dbReference type="Proteomes" id="UP000059419"/>
    </source>
</evidence>
<dbReference type="GeneID" id="84613738"/>
<comment type="similarity">
    <text evidence="5">Belongs to the ABC transporter superfamily. ABCF family. YbiT subfamily.</text>
</comment>
<reference evidence="9" key="1">
    <citation type="submission" date="2015-11" db="EMBL/GenBank/DDBJ databases">
        <authorList>
            <person name="Blom J."/>
        </authorList>
    </citation>
    <scope>NUCLEOTIDE SEQUENCE [LARGE SCALE GENOMIC DNA]</scope>
</reference>
<evidence type="ECO:0000256" key="6">
    <source>
        <dbReference type="ARBA" id="ARBA00074044"/>
    </source>
</evidence>
<dbReference type="GO" id="GO:0005524">
    <property type="term" value="F:ATP binding"/>
    <property type="evidence" value="ECO:0007669"/>
    <property type="project" value="UniProtKB-KW"/>
</dbReference>
<proteinExistence type="inferred from homology"/>
<gene>
    <name evidence="8" type="primary">ybiT</name>
    <name evidence="8" type="ORF">EM595_1226</name>
</gene>
<accession>A0A0U5GJY5</accession>
<dbReference type="EMBL" id="LN907827">
    <property type="protein sequence ID" value="CUU23460.1"/>
    <property type="molecule type" value="Genomic_DNA"/>
</dbReference>
<dbReference type="Pfam" id="PF00005">
    <property type="entry name" value="ABC_tran"/>
    <property type="match status" value="2"/>
</dbReference>
<feature type="domain" description="ABC transporter" evidence="7">
    <location>
        <begin position="320"/>
        <end position="529"/>
    </location>
</feature>
<dbReference type="SUPFAM" id="SSF52540">
    <property type="entry name" value="P-loop containing nucleoside triphosphate hydrolases"/>
    <property type="match status" value="2"/>
</dbReference>
<dbReference type="Pfam" id="PF12848">
    <property type="entry name" value="ABC_tran_Xtn"/>
    <property type="match status" value="1"/>
</dbReference>
<evidence type="ECO:0000256" key="2">
    <source>
        <dbReference type="ARBA" id="ARBA00022737"/>
    </source>
</evidence>
<dbReference type="InterPro" id="IPR003439">
    <property type="entry name" value="ABC_transporter-like_ATP-bd"/>
</dbReference>
<dbReference type="STRING" id="1619313.EM595_1226"/>
<sequence length="530" mass="59475">MLVSSNVTMQFGSKPLFENISVKFGGGNRYGLIGANGSGKSTFMKILGNDLVPSAGNVSLDPNERIGKLRQDQFAFEKFSVLDTVIMGHDELWQVKEERDRIYALPEMSEEDGYKVADLEVTYGEMDGYTAESRAGELLLGVGIPLEQHYGPMSEVAPGWKLRVLLAQALFSNPDILLLDEPTNNLDIDTIRWLEQVLNERNSTMIIISHDRHFLNMVCTHMADLDYGELRVYPGNYDEYMTAATQARDRLLSDNAKKKAQIADLQSFVSRFSANASKSRQATSRARQIDKIKLDEVKASSRQTPFIRFDQDKKLFRNALEVEALTKGFEEGPLFKKLNLLLEVGEKLAILGPNGIGKTTLLKTLVGDLAPDNGTVKWSENARIGYYAQDHAADFSDNLTVFDWMSQWKQEGDDEQAVRSILGRLLFSQDDIKKPAKVLSGGEKGRMLFGKLMMQKPNVLIMDEPTNHLDMESIEALNMALEMYEGTLIFVSHDREFVSSLATRIIEMTPNKIADFTGNYEDYLSSQGIV</sequence>
<dbReference type="PATRIC" id="fig|1619313.3.peg.1269"/>
<dbReference type="PANTHER" id="PTHR19211">
    <property type="entry name" value="ATP-BINDING TRANSPORT PROTEIN-RELATED"/>
    <property type="match status" value="1"/>
</dbReference>
<dbReference type="InterPro" id="IPR027417">
    <property type="entry name" value="P-loop_NTPase"/>
</dbReference>
<dbReference type="RefSeq" id="WP_067429050.1">
    <property type="nucleotide sequence ID" value="NZ_CP072598.1"/>
</dbReference>
<evidence type="ECO:0000259" key="7">
    <source>
        <dbReference type="PROSITE" id="PS50893"/>
    </source>
</evidence>
<dbReference type="CDD" id="cd03221">
    <property type="entry name" value="ABCF_EF-3"/>
    <property type="match status" value="2"/>
</dbReference>
<dbReference type="Proteomes" id="UP000059419">
    <property type="component" value="Chromosome 1"/>
</dbReference>
<dbReference type="NCBIfam" id="NF011646">
    <property type="entry name" value="PRK15064.1"/>
    <property type="match status" value="1"/>
</dbReference>
<keyword evidence="9" id="KW-1185">Reference proteome</keyword>
<comment type="similarity">
    <text evidence="1">Belongs to the ABC transporter superfamily. Drug exporter-2 (TC 3.A.1.117) family.</text>
</comment>
<dbReference type="FunFam" id="3.40.50.300:FF:000011">
    <property type="entry name" value="Putative ABC transporter ATP-binding component"/>
    <property type="match status" value="1"/>
</dbReference>
<feature type="domain" description="ABC transporter" evidence="7">
    <location>
        <begin position="2"/>
        <end position="252"/>
    </location>
</feature>
<dbReference type="InterPro" id="IPR003593">
    <property type="entry name" value="AAA+_ATPase"/>
</dbReference>
<dbReference type="AlphaFoldDB" id="A0A0U5GJY5"/>
<evidence type="ECO:0000256" key="3">
    <source>
        <dbReference type="ARBA" id="ARBA00022741"/>
    </source>
</evidence>
<dbReference type="SMART" id="SM00382">
    <property type="entry name" value="AAA"/>
    <property type="match status" value="2"/>
</dbReference>